<proteinExistence type="predicted"/>
<accession>A0A330LN54</accession>
<evidence type="ECO:0000313" key="2">
    <source>
        <dbReference type="Proteomes" id="UP000250163"/>
    </source>
</evidence>
<dbReference type="KEGG" id="mya:MORIYA_1946"/>
<protein>
    <submittedName>
        <fullName evidence="1">Uncharacterized protein</fullName>
    </submittedName>
</protein>
<dbReference type="AlphaFoldDB" id="A0A330LN54"/>
<gene>
    <name evidence="1" type="ORF">MORIYA_1946</name>
</gene>
<evidence type="ECO:0000313" key="1">
    <source>
        <dbReference type="EMBL" id="SQD78424.1"/>
    </source>
</evidence>
<dbReference type="Proteomes" id="UP000250163">
    <property type="component" value="Chromosome MORIYA"/>
</dbReference>
<keyword evidence="2" id="KW-1185">Reference proteome</keyword>
<reference evidence="2" key="1">
    <citation type="submission" date="2018-05" db="EMBL/GenBank/DDBJ databases">
        <authorList>
            <person name="Cea G.-C."/>
            <person name="William W."/>
        </authorList>
    </citation>
    <scope>NUCLEOTIDE SEQUENCE [LARGE SCALE GENOMIC DNA]</scope>
    <source>
        <strain evidence="2">DB21MT 5</strain>
    </source>
</reference>
<name>A0A330LN54_9GAMM</name>
<sequence>MVYDLLLNRISIVLNEHLFIAIGITQGM</sequence>
<dbReference type="EMBL" id="LS483250">
    <property type="protein sequence ID" value="SQD78424.1"/>
    <property type="molecule type" value="Genomic_DNA"/>
</dbReference>
<organism evidence="1 2">
    <name type="scientific">Moritella yayanosii</name>
    <dbReference type="NCBI Taxonomy" id="69539"/>
    <lineage>
        <taxon>Bacteria</taxon>
        <taxon>Pseudomonadati</taxon>
        <taxon>Pseudomonadota</taxon>
        <taxon>Gammaproteobacteria</taxon>
        <taxon>Alteromonadales</taxon>
        <taxon>Moritellaceae</taxon>
        <taxon>Moritella</taxon>
    </lineage>
</organism>